<evidence type="ECO:0000259" key="8">
    <source>
        <dbReference type="Pfam" id="PF04239"/>
    </source>
</evidence>
<comment type="similarity">
    <text evidence="2">Belongs to the UPF0702 family.</text>
</comment>
<evidence type="ECO:0000256" key="6">
    <source>
        <dbReference type="ARBA" id="ARBA00023136"/>
    </source>
</evidence>
<keyword evidence="5 7" id="KW-1133">Transmembrane helix</keyword>
<dbReference type="AlphaFoldDB" id="A0A0A3HZU1"/>
<evidence type="ECO:0000313" key="10">
    <source>
        <dbReference type="EMBL" id="KGR75893.1"/>
    </source>
</evidence>
<protein>
    <recommendedName>
        <fullName evidence="12">DUF421 domain-containing protein</fullName>
    </recommendedName>
</protein>
<keyword evidence="3" id="KW-1003">Cell membrane</keyword>
<dbReference type="InterPro" id="IPR023090">
    <property type="entry name" value="UPF0702_alpha/beta_dom_sf"/>
</dbReference>
<dbReference type="EMBL" id="JPVO01000048">
    <property type="protein sequence ID" value="KGR75893.1"/>
    <property type="molecule type" value="Genomic_DNA"/>
</dbReference>
<evidence type="ECO:0000256" key="1">
    <source>
        <dbReference type="ARBA" id="ARBA00004651"/>
    </source>
</evidence>
<dbReference type="Gene3D" id="3.30.240.20">
    <property type="entry name" value="bsu07140 like domains"/>
    <property type="match status" value="1"/>
</dbReference>
<dbReference type="InterPro" id="IPR007353">
    <property type="entry name" value="DUF421"/>
</dbReference>
<comment type="caution">
    <text evidence="10">The sequence shown here is derived from an EMBL/GenBank/DDBJ whole genome shotgun (WGS) entry which is preliminary data.</text>
</comment>
<organism evidence="10 11">
    <name type="scientific">Ureibacillus sinduriensis BLB-1 = JCM 15800</name>
    <dbReference type="NCBI Taxonomy" id="1384057"/>
    <lineage>
        <taxon>Bacteria</taxon>
        <taxon>Bacillati</taxon>
        <taxon>Bacillota</taxon>
        <taxon>Bacilli</taxon>
        <taxon>Bacillales</taxon>
        <taxon>Caryophanaceae</taxon>
        <taxon>Ureibacillus</taxon>
    </lineage>
</organism>
<gene>
    <name evidence="10" type="ORF">CD33_08590</name>
</gene>
<dbReference type="Pfam" id="PF20730">
    <property type="entry name" value="YetF_N"/>
    <property type="match status" value="1"/>
</dbReference>
<feature type="domain" description="YetF-like N-terminal transmembrane" evidence="9">
    <location>
        <begin position="4"/>
        <end position="75"/>
    </location>
</feature>
<reference evidence="10 11" key="1">
    <citation type="submission" date="2014-02" db="EMBL/GenBank/DDBJ databases">
        <title>Draft genome sequence of Lysinibacillus sinduriensis JCM 15800.</title>
        <authorList>
            <person name="Zhang F."/>
            <person name="Wang G."/>
            <person name="Zhang L."/>
        </authorList>
    </citation>
    <scope>NUCLEOTIDE SEQUENCE [LARGE SCALE GENOMIC DNA]</scope>
    <source>
        <strain evidence="10 11">JCM 15800</strain>
    </source>
</reference>
<dbReference type="InterPro" id="IPR048454">
    <property type="entry name" value="YetF_N"/>
</dbReference>
<dbReference type="Pfam" id="PF04239">
    <property type="entry name" value="DUF421"/>
    <property type="match status" value="1"/>
</dbReference>
<dbReference type="eggNOG" id="COG2323">
    <property type="taxonomic scope" value="Bacteria"/>
</dbReference>
<accession>A0A0A3HZU1</accession>
<evidence type="ECO:0000256" key="2">
    <source>
        <dbReference type="ARBA" id="ARBA00006448"/>
    </source>
</evidence>
<comment type="subcellular location">
    <subcellularLocation>
        <location evidence="1">Cell membrane</location>
        <topology evidence="1">Multi-pass membrane protein</topology>
    </subcellularLocation>
</comment>
<keyword evidence="6 7" id="KW-0472">Membrane</keyword>
<evidence type="ECO:0000259" key="9">
    <source>
        <dbReference type="Pfam" id="PF20730"/>
    </source>
</evidence>
<evidence type="ECO:0000313" key="11">
    <source>
        <dbReference type="Proteomes" id="UP000030408"/>
    </source>
</evidence>
<dbReference type="GO" id="GO:0005886">
    <property type="term" value="C:plasma membrane"/>
    <property type="evidence" value="ECO:0007669"/>
    <property type="project" value="UniProtKB-SubCell"/>
</dbReference>
<proteinExistence type="inferred from homology"/>
<dbReference type="PANTHER" id="PTHR34582:SF6">
    <property type="entry name" value="UPF0702 TRANSMEMBRANE PROTEIN YCAP"/>
    <property type="match status" value="1"/>
</dbReference>
<evidence type="ECO:0000256" key="3">
    <source>
        <dbReference type="ARBA" id="ARBA00022475"/>
    </source>
</evidence>
<sequence>MEMYLGVAAKFLVAVVSIVIIIRMIGQKELSQTTPIDLVFIIMLGDIVGGMIHERDFKFTHIIFIVTIWGLLMWSAEKLTRKKTFERWMDGKPEVIIRNGSVNAQLMNKENLTMQELNTQLRKKGVFDIKEVKIGILEIDGSVDVSREGYEQ</sequence>
<dbReference type="STRING" id="1384057.CD33_08590"/>
<feature type="domain" description="YetF C-terminal" evidence="8">
    <location>
        <begin position="81"/>
        <end position="149"/>
    </location>
</feature>
<name>A0A0A3HZU1_9BACL</name>
<keyword evidence="11" id="KW-1185">Reference proteome</keyword>
<dbReference type="Proteomes" id="UP000030408">
    <property type="component" value="Unassembled WGS sequence"/>
</dbReference>
<evidence type="ECO:0000256" key="5">
    <source>
        <dbReference type="ARBA" id="ARBA00022989"/>
    </source>
</evidence>
<dbReference type="PANTHER" id="PTHR34582">
    <property type="entry name" value="UPF0702 TRANSMEMBRANE PROTEIN YCAP"/>
    <property type="match status" value="1"/>
</dbReference>
<feature type="transmembrane region" description="Helical" evidence="7">
    <location>
        <begin position="6"/>
        <end position="24"/>
    </location>
</feature>
<evidence type="ECO:0008006" key="12">
    <source>
        <dbReference type="Google" id="ProtNLM"/>
    </source>
</evidence>
<evidence type="ECO:0000256" key="7">
    <source>
        <dbReference type="SAM" id="Phobius"/>
    </source>
</evidence>
<keyword evidence="4 7" id="KW-0812">Transmembrane</keyword>
<evidence type="ECO:0000256" key="4">
    <source>
        <dbReference type="ARBA" id="ARBA00022692"/>
    </source>
</evidence>
<feature type="transmembrane region" description="Helical" evidence="7">
    <location>
        <begin position="59"/>
        <end position="76"/>
    </location>
</feature>